<reference evidence="2" key="2">
    <citation type="submission" date="2015-06" db="UniProtKB">
        <authorList>
            <consortium name="EnsemblMetazoa"/>
        </authorList>
    </citation>
    <scope>IDENTIFICATION</scope>
</reference>
<feature type="compositionally biased region" description="Polar residues" evidence="1">
    <location>
        <begin position="59"/>
        <end position="71"/>
    </location>
</feature>
<organism evidence="2 3">
    <name type="scientific">Megaselia scalaris</name>
    <name type="common">Humpbacked fly</name>
    <name type="synonym">Phora scalaris</name>
    <dbReference type="NCBI Taxonomy" id="36166"/>
    <lineage>
        <taxon>Eukaryota</taxon>
        <taxon>Metazoa</taxon>
        <taxon>Ecdysozoa</taxon>
        <taxon>Arthropoda</taxon>
        <taxon>Hexapoda</taxon>
        <taxon>Insecta</taxon>
        <taxon>Pterygota</taxon>
        <taxon>Neoptera</taxon>
        <taxon>Endopterygota</taxon>
        <taxon>Diptera</taxon>
        <taxon>Brachycera</taxon>
        <taxon>Muscomorpha</taxon>
        <taxon>Platypezoidea</taxon>
        <taxon>Phoridae</taxon>
        <taxon>Megaseliini</taxon>
        <taxon>Megaselia</taxon>
    </lineage>
</organism>
<reference evidence="3" key="1">
    <citation type="submission" date="2013-02" db="EMBL/GenBank/DDBJ databases">
        <authorList>
            <person name="Hughes D."/>
        </authorList>
    </citation>
    <scope>NUCLEOTIDE SEQUENCE</scope>
    <source>
        <strain>Durham</strain>
        <strain evidence="3">NC isolate 2 -- Noor lab</strain>
    </source>
</reference>
<feature type="region of interest" description="Disordered" evidence="1">
    <location>
        <begin position="1"/>
        <end position="24"/>
    </location>
</feature>
<evidence type="ECO:0000313" key="2">
    <source>
        <dbReference type="EnsemblMetazoa" id="MESCA010522-PA"/>
    </source>
</evidence>
<name>T1H2R8_MEGSC</name>
<protein>
    <submittedName>
        <fullName evidence="2">Uncharacterized protein</fullName>
    </submittedName>
</protein>
<dbReference type="AlphaFoldDB" id="T1H2R8"/>
<feature type="compositionally biased region" description="Polar residues" evidence="1">
    <location>
        <begin position="36"/>
        <end position="50"/>
    </location>
</feature>
<proteinExistence type="predicted"/>
<dbReference type="EMBL" id="CAQQ02087585">
    <property type="status" value="NOT_ANNOTATED_CDS"/>
    <property type="molecule type" value="Genomic_DNA"/>
</dbReference>
<dbReference type="EnsemblMetazoa" id="MESCA010522-RA">
    <property type="protein sequence ID" value="MESCA010522-PA"/>
    <property type="gene ID" value="MESCA010522"/>
</dbReference>
<evidence type="ECO:0000313" key="3">
    <source>
        <dbReference type="Proteomes" id="UP000015102"/>
    </source>
</evidence>
<dbReference type="Proteomes" id="UP000015102">
    <property type="component" value="Unassembled WGS sequence"/>
</dbReference>
<dbReference type="HOGENOM" id="CLU_2747384_0_0_1"/>
<keyword evidence="3" id="KW-1185">Reference proteome</keyword>
<sequence>MTQGQRKAHEIQNASQNIDLESPRISAANSSLHIDNNFSLENNQQGNSSLEDGMEIPMGSNQSPTNAHSPL</sequence>
<accession>T1H2R8</accession>
<feature type="region of interest" description="Disordered" evidence="1">
    <location>
        <begin position="36"/>
        <end position="71"/>
    </location>
</feature>
<evidence type="ECO:0000256" key="1">
    <source>
        <dbReference type="SAM" id="MobiDB-lite"/>
    </source>
</evidence>